<dbReference type="EMBL" id="KV878899">
    <property type="protein sequence ID" value="OJJ83613.1"/>
    <property type="molecule type" value="Genomic_DNA"/>
</dbReference>
<keyword evidence="2" id="KW-1185">Reference proteome</keyword>
<reference evidence="2" key="1">
    <citation type="journal article" date="2017" name="Genome Biol.">
        <title>Comparative genomics reveals high biological diversity and specific adaptations in the industrially and medically important fungal genus Aspergillus.</title>
        <authorList>
            <person name="de Vries R.P."/>
            <person name="Riley R."/>
            <person name="Wiebenga A."/>
            <person name="Aguilar-Osorio G."/>
            <person name="Amillis S."/>
            <person name="Uchima C.A."/>
            <person name="Anderluh G."/>
            <person name="Asadollahi M."/>
            <person name="Askin M."/>
            <person name="Barry K."/>
            <person name="Battaglia E."/>
            <person name="Bayram O."/>
            <person name="Benocci T."/>
            <person name="Braus-Stromeyer S.A."/>
            <person name="Caldana C."/>
            <person name="Canovas D."/>
            <person name="Cerqueira G.C."/>
            <person name="Chen F."/>
            <person name="Chen W."/>
            <person name="Choi C."/>
            <person name="Clum A."/>
            <person name="Dos Santos R.A."/>
            <person name="Damasio A.R."/>
            <person name="Diallinas G."/>
            <person name="Emri T."/>
            <person name="Fekete E."/>
            <person name="Flipphi M."/>
            <person name="Freyberg S."/>
            <person name="Gallo A."/>
            <person name="Gournas C."/>
            <person name="Habgood R."/>
            <person name="Hainaut M."/>
            <person name="Harispe M.L."/>
            <person name="Henrissat B."/>
            <person name="Hilden K.S."/>
            <person name="Hope R."/>
            <person name="Hossain A."/>
            <person name="Karabika E."/>
            <person name="Karaffa L."/>
            <person name="Karanyi Z."/>
            <person name="Krasevec N."/>
            <person name="Kuo A."/>
            <person name="Kusch H."/>
            <person name="LaButti K."/>
            <person name="Lagendijk E.L."/>
            <person name="Lapidus A."/>
            <person name="Levasseur A."/>
            <person name="Lindquist E."/>
            <person name="Lipzen A."/>
            <person name="Logrieco A.F."/>
            <person name="MacCabe A."/>
            <person name="Maekelae M.R."/>
            <person name="Malavazi I."/>
            <person name="Melin P."/>
            <person name="Meyer V."/>
            <person name="Mielnichuk N."/>
            <person name="Miskei M."/>
            <person name="Molnar A.P."/>
            <person name="Mule G."/>
            <person name="Ngan C.Y."/>
            <person name="Orejas M."/>
            <person name="Orosz E."/>
            <person name="Ouedraogo J.P."/>
            <person name="Overkamp K.M."/>
            <person name="Park H.-S."/>
            <person name="Perrone G."/>
            <person name="Piumi F."/>
            <person name="Punt P.J."/>
            <person name="Ram A.F."/>
            <person name="Ramon A."/>
            <person name="Rauscher S."/>
            <person name="Record E."/>
            <person name="Riano-Pachon D.M."/>
            <person name="Robert V."/>
            <person name="Roehrig J."/>
            <person name="Ruller R."/>
            <person name="Salamov A."/>
            <person name="Salih N.S."/>
            <person name="Samson R.A."/>
            <person name="Sandor E."/>
            <person name="Sanguinetti M."/>
            <person name="Schuetze T."/>
            <person name="Sepcic K."/>
            <person name="Shelest E."/>
            <person name="Sherlock G."/>
            <person name="Sophianopoulou V."/>
            <person name="Squina F.M."/>
            <person name="Sun H."/>
            <person name="Susca A."/>
            <person name="Todd R.B."/>
            <person name="Tsang A."/>
            <person name="Unkles S.E."/>
            <person name="van de Wiele N."/>
            <person name="van Rossen-Uffink D."/>
            <person name="Oliveira J.V."/>
            <person name="Vesth T.C."/>
            <person name="Visser J."/>
            <person name="Yu J.-H."/>
            <person name="Zhou M."/>
            <person name="Andersen M.R."/>
            <person name="Archer D.B."/>
            <person name="Baker S.E."/>
            <person name="Benoit I."/>
            <person name="Brakhage A.A."/>
            <person name="Braus G.H."/>
            <person name="Fischer R."/>
            <person name="Frisvad J.C."/>
            <person name="Goldman G.H."/>
            <person name="Houbraken J."/>
            <person name="Oakley B."/>
            <person name="Pocsi I."/>
            <person name="Scazzocchio C."/>
            <person name="Seiboth B."/>
            <person name="vanKuyk P.A."/>
            <person name="Wortman J."/>
            <person name="Dyer P.S."/>
            <person name="Grigoriev I.V."/>
        </authorList>
    </citation>
    <scope>NUCLEOTIDE SEQUENCE [LARGE SCALE GENOMIC DNA]</scope>
    <source>
        <strain evidence="2">CBS 516.65</strain>
    </source>
</reference>
<evidence type="ECO:0000313" key="1">
    <source>
        <dbReference type="EMBL" id="OJJ83613.1"/>
    </source>
</evidence>
<dbReference type="VEuPathDB" id="FungiDB:ASPGLDRAFT_67201"/>
<dbReference type="RefSeq" id="XP_022400311.1">
    <property type="nucleotide sequence ID" value="XM_022549104.1"/>
</dbReference>
<protein>
    <submittedName>
        <fullName evidence="1">Uncharacterized protein</fullName>
    </submittedName>
</protein>
<dbReference type="OrthoDB" id="3350591at2759"/>
<dbReference type="Proteomes" id="UP000184300">
    <property type="component" value="Unassembled WGS sequence"/>
</dbReference>
<dbReference type="PANTHER" id="PTHR38797">
    <property type="entry name" value="NUCLEAR PORE COMPLEX PROTEIN NUP85-RELATED"/>
    <property type="match status" value="1"/>
</dbReference>
<name>A0A1L9VI99_ASPGL</name>
<dbReference type="Pfam" id="PF12311">
    <property type="entry name" value="DUF3632"/>
    <property type="match status" value="1"/>
</dbReference>
<accession>A0A1L9VI99</accession>
<dbReference type="InterPro" id="IPR022085">
    <property type="entry name" value="OpdG"/>
</dbReference>
<proteinExistence type="predicted"/>
<dbReference type="STRING" id="1160497.A0A1L9VI99"/>
<evidence type="ECO:0000313" key="2">
    <source>
        <dbReference type="Proteomes" id="UP000184300"/>
    </source>
</evidence>
<dbReference type="InterPro" id="IPR053204">
    <property type="entry name" value="Oxopyrrolidines_Biosynth-assoc"/>
</dbReference>
<organism evidence="1 2">
    <name type="scientific">Aspergillus glaucus CBS 516.65</name>
    <dbReference type="NCBI Taxonomy" id="1160497"/>
    <lineage>
        <taxon>Eukaryota</taxon>
        <taxon>Fungi</taxon>
        <taxon>Dikarya</taxon>
        <taxon>Ascomycota</taxon>
        <taxon>Pezizomycotina</taxon>
        <taxon>Eurotiomycetes</taxon>
        <taxon>Eurotiomycetidae</taxon>
        <taxon>Eurotiales</taxon>
        <taxon>Aspergillaceae</taxon>
        <taxon>Aspergillus</taxon>
        <taxon>Aspergillus subgen. Aspergillus</taxon>
    </lineage>
</organism>
<dbReference type="GeneID" id="34465364"/>
<sequence length="267" mass="30386">MVNSPNYEFESIEDSSQFKILNDLINTDTTVTNALHQFITLTITAHTAPNKENHYTPGDVDYDLSLAIMALAQQLEPTKHTKLVEFLCSLHKVTATDLSTGDPLGAASGDVLWMDMPSFGYTELETWMEFGGDYTDPFTPDLKDEQRKRWGFNIHPLDRSHRAVWAFLFALENDDIPMQILAKTAAMEAACMWFIYAGNRLWENVQRGRTYSEDFGLGPGGMYERDRWEVWGERLRGARADGDGRMRGLIEEALECRERAMTDLSPN</sequence>
<dbReference type="PANTHER" id="PTHR38797:SF6">
    <property type="match status" value="1"/>
</dbReference>
<gene>
    <name evidence="1" type="ORF">ASPGLDRAFT_67201</name>
</gene>
<dbReference type="AlphaFoldDB" id="A0A1L9VI99"/>